<keyword evidence="5" id="KW-0812">Transmembrane</keyword>
<proteinExistence type="predicted"/>
<comment type="caution">
    <text evidence="13">The sequence shown here is derived from an EMBL/GenBank/DDBJ whole genome shotgun (WGS) entry which is preliminary data.</text>
</comment>
<comment type="subunit">
    <text evidence="2">Homotrimer.</text>
</comment>
<keyword evidence="4" id="KW-1134">Transmembrane beta strand</keyword>
<dbReference type="InterPro" id="IPR002299">
    <property type="entry name" value="Porin_Neis"/>
</dbReference>
<dbReference type="Proteomes" id="UP000245712">
    <property type="component" value="Unassembled WGS sequence"/>
</dbReference>
<feature type="chain" id="PRO_5047348320" evidence="11">
    <location>
        <begin position="23"/>
        <end position="371"/>
    </location>
</feature>
<evidence type="ECO:0000256" key="3">
    <source>
        <dbReference type="ARBA" id="ARBA00022448"/>
    </source>
</evidence>
<accession>A0ABX5KE89</accession>
<feature type="domain" description="Porin" evidence="12">
    <location>
        <begin position="11"/>
        <end position="342"/>
    </location>
</feature>
<dbReference type="CDD" id="cd00342">
    <property type="entry name" value="gram_neg_porins"/>
    <property type="match status" value="1"/>
</dbReference>
<keyword evidence="14" id="KW-1185">Reference proteome</keyword>
<dbReference type="Gene3D" id="2.40.160.10">
    <property type="entry name" value="Porin"/>
    <property type="match status" value="1"/>
</dbReference>
<dbReference type="RefSeq" id="WP_116614579.1">
    <property type="nucleotide sequence ID" value="NZ_QEOB01000033.1"/>
</dbReference>
<dbReference type="EMBL" id="QEOB01000033">
    <property type="protein sequence ID" value="PVX70869.1"/>
    <property type="molecule type" value="Genomic_DNA"/>
</dbReference>
<keyword evidence="7" id="KW-0406">Ion transport</keyword>
<keyword evidence="3" id="KW-0813">Transport</keyword>
<keyword evidence="6 11" id="KW-0732">Signal</keyword>
<keyword evidence="8" id="KW-0626">Porin</keyword>
<sequence length="371" mass="39456">MRLVSRGICGAAMLCAAGGAAAQSSVTLYGVVDVFGQYLNNGGQSSFSERSGGNSGSLFGLKGSEDLGGGLKAVFTVENGFNVNNGAFFADTTAMFYRQAWVGMTDEKYGSLTFGRQYQPTFWAAYPGDPFRADEALSPSASAVLAVDRNTLAVPNITGRTSNSVMYQSPLLYGLKFYAMYGFAATVTQPIPQTSGNMLDLSLTYTGYGLYAGFGYQYQHPGTENFPGIPAAVNLAATEHFSGALAYRFGIVNLQAQYFYNRPKDVPAGSVAALLNAAHSYSVAVVGATIQATPADAILIAGFERNVRGIDDRTPGIQIGYDHNLSKRTAIYARVGYMKNHGTAMMSWSGVTVTGHDTSQTLAVIGMTHRF</sequence>
<evidence type="ECO:0000256" key="6">
    <source>
        <dbReference type="ARBA" id="ARBA00022729"/>
    </source>
</evidence>
<dbReference type="InterPro" id="IPR033900">
    <property type="entry name" value="Gram_neg_porin_domain"/>
</dbReference>
<evidence type="ECO:0000256" key="4">
    <source>
        <dbReference type="ARBA" id="ARBA00022452"/>
    </source>
</evidence>
<keyword evidence="9" id="KW-0472">Membrane</keyword>
<gene>
    <name evidence="13" type="ORF">C7402_13323</name>
</gene>
<dbReference type="SUPFAM" id="SSF56935">
    <property type="entry name" value="Porins"/>
    <property type="match status" value="1"/>
</dbReference>
<dbReference type="InterPro" id="IPR023614">
    <property type="entry name" value="Porin_dom_sf"/>
</dbReference>
<evidence type="ECO:0000256" key="5">
    <source>
        <dbReference type="ARBA" id="ARBA00022692"/>
    </source>
</evidence>
<organism evidence="13 14">
    <name type="scientific">Paraburkholderia unamae</name>
    <dbReference type="NCBI Taxonomy" id="219649"/>
    <lineage>
        <taxon>Bacteria</taxon>
        <taxon>Pseudomonadati</taxon>
        <taxon>Pseudomonadota</taxon>
        <taxon>Betaproteobacteria</taxon>
        <taxon>Burkholderiales</taxon>
        <taxon>Burkholderiaceae</taxon>
        <taxon>Paraburkholderia</taxon>
    </lineage>
</organism>
<evidence type="ECO:0000256" key="8">
    <source>
        <dbReference type="ARBA" id="ARBA00023114"/>
    </source>
</evidence>
<dbReference type="PANTHER" id="PTHR34501">
    <property type="entry name" value="PROTEIN YDDL-RELATED"/>
    <property type="match status" value="1"/>
</dbReference>
<feature type="signal peptide" evidence="11">
    <location>
        <begin position="1"/>
        <end position="22"/>
    </location>
</feature>
<evidence type="ECO:0000256" key="7">
    <source>
        <dbReference type="ARBA" id="ARBA00023065"/>
    </source>
</evidence>
<evidence type="ECO:0000313" key="14">
    <source>
        <dbReference type="Proteomes" id="UP000245712"/>
    </source>
</evidence>
<dbReference type="PANTHER" id="PTHR34501:SF9">
    <property type="entry name" value="MAJOR OUTER MEMBRANE PROTEIN P.IA"/>
    <property type="match status" value="1"/>
</dbReference>
<dbReference type="InterPro" id="IPR050298">
    <property type="entry name" value="Gram-neg_bact_OMP"/>
</dbReference>
<evidence type="ECO:0000256" key="9">
    <source>
        <dbReference type="ARBA" id="ARBA00023136"/>
    </source>
</evidence>
<name>A0ABX5KE89_9BURK</name>
<evidence type="ECO:0000313" key="13">
    <source>
        <dbReference type="EMBL" id="PVX70869.1"/>
    </source>
</evidence>
<reference evidence="13 14" key="1">
    <citation type="submission" date="2018-05" db="EMBL/GenBank/DDBJ databases">
        <title>Genomic Encyclopedia of Type Strains, Phase IV (KMG-V): Genome sequencing to study the core and pangenomes of soil and plant-associated prokaryotes.</title>
        <authorList>
            <person name="Whitman W."/>
        </authorList>
    </citation>
    <scope>NUCLEOTIDE SEQUENCE [LARGE SCALE GENOMIC DNA]</scope>
    <source>
        <strain evidence="13 14">SCZa-39</strain>
    </source>
</reference>
<evidence type="ECO:0000256" key="2">
    <source>
        <dbReference type="ARBA" id="ARBA00011233"/>
    </source>
</evidence>
<dbReference type="Pfam" id="PF13609">
    <property type="entry name" value="Porin_4"/>
    <property type="match status" value="1"/>
</dbReference>
<evidence type="ECO:0000256" key="10">
    <source>
        <dbReference type="ARBA" id="ARBA00023237"/>
    </source>
</evidence>
<comment type="subcellular location">
    <subcellularLocation>
        <location evidence="1">Cell outer membrane</location>
        <topology evidence="1">Multi-pass membrane protein</topology>
    </subcellularLocation>
</comment>
<keyword evidence="10" id="KW-0998">Cell outer membrane</keyword>
<protein>
    <submittedName>
        <fullName evidence="13">Porin</fullName>
    </submittedName>
</protein>
<dbReference type="PRINTS" id="PR00184">
    <property type="entry name" value="NEISSPPORIN"/>
</dbReference>
<evidence type="ECO:0000259" key="12">
    <source>
        <dbReference type="Pfam" id="PF13609"/>
    </source>
</evidence>
<evidence type="ECO:0000256" key="11">
    <source>
        <dbReference type="SAM" id="SignalP"/>
    </source>
</evidence>
<evidence type="ECO:0000256" key="1">
    <source>
        <dbReference type="ARBA" id="ARBA00004571"/>
    </source>
</evidence>